<comment type="similarity">
    <text evidence="2">Belongs to the RRP1 family.</text>
</comment>
<evidence type="ECO:0000313" key="7">
    <source>
        <dbReference type="Proteomes" id="UP000246740"/>
    </source>
</evidence>
<proteinExistence type="inferred from homology"/>
<evidence type="ECO:0000256" key="2">
    <source>
        <dbReference type="ARBA" id="ARBA00006374"/>
    </source>
</evidence>
<feature type="region of interest" description="Disordered" evidence="5">
    <location>
        <begin position="1"/>
        <end position="40"/>
    </location>
</feature>
<accession>A0A317XLY2</accession>
<dbReference type="Proteomes" id="UP000246740">
    <property type="component" value="Unassembled WGS sequence"/>
</dbReference>
<feature type="compositionally biased region" description="Acidic residues" evidence="5">
    <location>
        <begin position="366"/>
        <end position="389"/>
    </location>
</feature>
<dbReference type="Pfam" id="PF05997">
    <property type="entry name" value="Nop52"/>
    <property type="match status" value="1"/>
</dbReference>
<feature type="compositionally biased region" description="Low complexity" evidence="5">
    <location>
        <begin position="395"/>
        <end position="409"/>
    </location>
</feature>
<evidence type="ECO:0000313" key="6">
    <source>
        <dbReference type="EMBL" id="PWY99314.1"/>
    </source>
</evidence>
<sequence length="493" mass="55484">MASTKASTSKRKALSSSTNGSAKRNRRAAEDDDGDATLPLGKALASTEKRVRDGAVRSLSQFLAQNGAHALPDLEIQKLWKGLFYCFWMSDKPLIQQRLAQDLSNLVLVKPSTTATSRQASTSKDAPMSQRAQGGLKFLEGFWDVLVAEWAGLDKHRIDKFYLLIRRFVNAGFQLLALENWNLTAVKQFTAMFGKPGGALNTNDPRVPDSLTYHLSDVYLDELEKALELSADTHNQDVADEEEDESDENELGENDLPLVPTLELLSPFVNALATAKSKQMYERIWTNVFEPLLDDTLRASAREDLELDSEPELDDEDDDAENDEDDDDEDNDQDDDNAKPEGGDETINTEFHSFADERSLVAPGQYDDDSEPSLGDSDSDSDSDSQDGQDDIRYPLLLALSSVPLPTLTDDNEDEDVDEEMDVANLLRRSIFKALFSAASRKDATESRRRRLYELWRTEQDRLNDQDDKQQNDKDDDDDDEEDEEEDEEEKDE</sequence>
<dbReference type="PANTHER" id="PTHR13026">
    <property type="entry name" value="NNP-1 PROTEIN NOVEL NUCLEAR PROTEIN 1 NOP52"/>
    <property type="match status" value="1"/>
</dbReference>
<dbReference type="GO" id="GO:0006364">
    <property type="term" value="P:rRNA processing"/>
    <property type="evidence" value="ECO:0007669"/>
    <property type="project" value="UniProtKB-KW"/>
</dbReference>
<evidence type="ECO:0000256" key="3">
    <source>
        <dbReference type="ARBA" id="ARBA00022552"/>
    </source>
</evidence>
<feature type="compositionally biased region" description="Acidic residues" evidence="5">
    <location>
        <begin position="305"/>
        <end position="335"/>
    </location>
</feature>
<dbReference type="AlphaFoldDB" id="A0A317XLY2"/>
<keyword evidence="4" id="KW-0539">Nucleus</keyword>
<evidence type="ECO:0000256" key="5">
    <source>
        <dbReference type="SAM" id="MobiDB-lite"/>
    </source>
</evidence>
<dbReference type="STRING" id="1882483.A0A317XLY2"/>
<comment type="subcellular location">
    <subcellularLocation>
        <location evidence="1">Nucleus</location>
    </subcellularLocation>
</comment>
<gene>
    <name evidence="6" type="ORF">BCV70DRAFT_200889</name>
</gene>
<dbReference type="PANTHER" id="PTHR13026:SF0">
    <property type="entry name" value="RIBOSOMAL RNA PROCESSING 1B"/>
    <property type="match status" value="1"/>
</dbReference>
<reference evidence="6 7" key="1">
    <citation type="journal article" date="2018" name="Mol. Biol. Evol.">
        <title>Broad Genomic Sampling Reveals a Smut Pathogenic Ancestry of the Fungal Clade Ustilaginomycotina.</title>
        <authorList>
            <person name="Kijpornyongpan T."/>
            <person name="Mondo S.J."/>
            <person name="Barry K."/>
            <person name="Sandor L."/>
            <person name="Lee J."/>
            <person name="Lipzen A."/>
            <person name="Pangilinan J."/>
            <person name="LaButti K."/>
            <person name="Hainaut M."/>
            <person name="Henrissat B."/>
            <person name="Grigoriev I.V."/>
            <person name="Spatafora J.W."/>
            <person name="Aime M.C."/>
        </authorList>
    </citation>
    <scope>NUCLEOTIDE SEQUENCE [LARGE SCALE GENOMIC DNA]</scope>
    <source>
        <strain evidence="6 7">MCA 3645</strain>
    </source>
</reference>
<feature type="compositionally biased region" description="Acidic residues" evidence="5">
    <location>
        <begin position="474"/>
        <end position="493"/>
    </location>
</feature>
<keyword evidence="3" id="KW-0698">rRNA processing</keyword>
<feature type="compositionally biased region" description="Acidic residues" evidence="5">
    <location>
        <begin position="238"/>
        <end position="253"/>
    </location>
</feature>
<feature type="region of interest" description="Disordered" evidence="5">
    <location>
        <begin position="304"/>
        <end position="417"/>
    </location>
</feature>
<feature type="region of interest" description="Disordered" evidence="5">
    <location>
        <begin position="456"/>
        <end position="493"/>
    </location>
</feature>
<evidence type="ECO:0000256" key="4">
    <source>
        <dbReference type="ARBA" id="ARBA00023242"/>
    </source>
</evidence>
<evidence type="ECO:0000256" key="1">
    <source>
        <dbReference type="ARBA" id="ARBA00004123"/>
    </source>
</evidence>
<name>A0A317XLY2_9BASI</name>
<dbReference type="GO" id="GO:0030688">
    <property type="term" value="C:preribosome, small subunit precursor"/>
    <property type="evidence" value="ECO:0007669"/>
    <property type="project" value="InterPro"/>
</dbReference>
<dbReference type="EMBL" id="KZ819195">
    <property type="protein sequence ID" value="PWY99314.1"/>
    <property type="molecule type" value="Genomic_DNA"/>
</dbReference>
<keyword evidence="7" id="KW-1185">Reference proteome</keyword>
<feature type="compositionally biased region" description="Basic and acidic residues" evidence="5">
    <location>
        <begin position="456"/>
        <end position="473"/>
    </location>
</feature>
<feature type="region of interest" description="Disordered" evidence="5">
    <location>
        <begin position="233"/>
        <end position="254"/>
    </location>
</feature>
<dbReference type="GO" id="GO:0005634">
    <property type="term" value="C:nucleus"/>
    <property type="evidence" value="ECO:0007669"/>
    <property type="project" value="UniProtKB-SubCell"/>
</dbReference>
<protein>
    <submittedName>
        <fullName evidence="6">Nop52-domain-containing protein</fullName>
    </submittedName>
</protein>
<dbReference type="InParanoid" id="A0A317XLY2"/>
<dbReference type="InterPro" id="IPR010301">
    <property type="entry name" value="RRP1"/>
</dbReference>
<dbReference type="OrthoDB" id="2019504at2759"/>
<organism evidence="6 7">
    <name type="scientific">Testicularia cyperi</name>
    <dbReference type="NCBI Taxonomy" id="1882483"/>
    <lineage>
        <taxon>Eukaryota</taxon>
        <taxon>Fungi</taxon>
        <taxon>Dikarya</taxon>
        <taxon>Basidiomycota</taxon>
        <taxon>Ustilaginomycotina</taxon>
        <taxon>Ustilaginomycetes</taxon>
        <taxon>Ustilaginales</taxon>
        <taxon>Anthracoideaceae</taxon>
        <taxon>Testicularia</taxon>
    </lineage>
</organism>